<gene>
    <name evidence="1" type="ORF">PW210_003485</name>
</gene>
<organism evidence="1 2">
    <name type="scientific">Proteus mirabilis</name>
    <dbReference type="NCBI Taxonomy" id="584"/>
    <lineage>
        <taxon>Bacteria</taxon>
        <taxon>Pseudomonadati</taxon>
        <taxon>Pseudomonadota</taxon>
        <taxon>Gammaproteobacteria</taxon>
        <taxon>Enterobacterales</taxon>
        <taxon>Morganellaceae</taxon>
        <taxon>Proteus</taxon>
    </lineage>
</organism>
<reference evidence="1" key="1">
    <citation type="submission" date="2023-06" db="EMBL/GenBank/DDBJ databases">
        <authorList>
            <consortium name="Clinical and Environmental Microbiology Branch: Whole genome sequencing antimicrobial resistance pathogens in the healthcare setting"/>
        </authorList>
    </citation>
    <scope>NUCLEOTIDE SEQUENCE</scope>
    <source>
        <strain evidence="1">Microbial</strain>
    </source>
</reference>
<proteinExistence type="predicted"/>
<protein>
    <recommendedName>
        <fullName evidence="3">DUF5625 domain-containing protein</fullName>
    </recommendedName>
</protein>
<sequence>MKRILFVLGLLIGGFGVLLYQWVKPIDNDPYFFLSPKIAEGHPINIPIKLYKKGDSINFVFWKTPILSPKLLYLFPVSPPSSHIILNVVQDKNTKLNFYPTEIFTHNGPIKNIDNFEIFRVKLYKVNSDMSEYLISDFIHRNNIVRSSDAFTITPVPSEYGQYRLEVTVLGEWPELEINGLSYFITIKTYVNN</sequence>
<dbReference type="AlphaFoldDB" id="A0AAN3YWL5"/>
<dbReference type="Proteomes" id="UP001171165">
    <property type="component" value="Unassembled WGS sequence"/>
</dbReference>
<evidence type="ECO:0008006" key="3">
    <source>
        <dbReference type="Google" id="ProtNLM"/>
    </source>
</evidence>
<dbReference type="RefSeq" id="WP_004248629.1">
    <property type="nucleotide sequence ID" value="NZ_CP021852.1"/>
</dbReference>
<comment type="caution">
    <text evidence="1">The sequence shown here is derived from an EMBL/GenBank/DDBJ whole genome shotgun (WGS) entry which is preliminary data.</text>
</comment>
<dbReference type="EMBL" id="ABKSPD020000016">
    <property type="protein sequence ID" value="EKW9777615.1"/>
    <property type="molecule type" value="Genomic_DNA"/>
</dbReference>
<accession>A0AAN3YWL5</accession>
<evidence type="ECO:0000313" key="2">
    <source>
        <dbReference type="Proteomes" id="UP001171165"/>
    </source>
</evidence>
<evidence type="ECO:0000313" key="1">
    <source>
        <dbReference type="EMBL" id="EKW9777615.1"/>
    </source>
</evidence>
<name>A0AAN3YWL5_PROMI</name>